<keyword evidence="5" id="KW-1185">Reference proteome</keyword>
<feature type="domain" description="DZANK-type" evidence="1">
    <location>
        <begin position="172"/>
        <end position="216"/>
    </location>
</feature>
<evidence type="ECO:0000313" key="3">
    <source>
        <dbReference type="EMBL" id="QCN83776.1"/>
    </source>
</evidence>
<name>A0A3S9ZNX2_STRGD</name>
<dbReference type="EMBL" id="CP034687">
    <property type="protein sequence ID" value="AZS89379.1"/>
    <property type="molecule type" value="Genomic_DNA"/>
</dbReference>
<dbReference type="Proteomes" id="UP000501753">
    <property type="component" value="Chromosome"/>
</dbReference>
<gene>
    <name evidence="3" type="ORF">DDJ31_01360</name>
    <name evidence="2" type="ORF">ELQ87_37880</name>
</gene>
<accession>A0A3S9ZNX2</accession>
<reference evidence="2 4" key="2">
    <citation type="submission" date="2018-12" db="EMBL/GenBank/DDBJ databases">
        <title>Streptomyces griseoviridis F1-27 complete genome.</title>
        <authorList>
            <person name="Mariita R.M."/>
            <person name="Sello J.K."/>
        </authorList>
    </citation>
    <scope>NUCLEOTIDE SEQUENCE [LARGE SCALE GENOMIC DNA]</scope>
    <source>
        <strain evidence="2 4">F1-27</strain>
    </source>
</reference>
<dbReference type="KEGG" id="sgd:ELQ87_37880"/>
<sequence>MSTEIYFSSNYRDLCVEHGTGAGFQFEFSCSRCQDTWRSPFEAFRAGQMAGWLSRGVNAAWSIVGGAGQGVTNAADGLAGASYGNQRDAAFTRAIENAEGHFHRCPRCTDYVCARCWNGAQGLCLHCSPDTAAEAQAAQQRGLNDRVSQRSYDLGQQRGQSYDVSTPRQLVCPNCSAETRGGAFCQDCGHRLAQSASCSGCRQDVPEGAAFCPSCGTRR</sequence>
<organism evidence="2 4">
    <name type="scientific">Streptomyces griseoviridis</name>
    <dbReference type="NCBI Taxonomy" id="45398"/>
    <lineage>
        <taxon>Bacteria</taxon>
        <taxon>Bacillati</taxon>
        <taxon>Actinomycetota</taxon>
        <taxon>Actinomycetes</taxon>
        <taxon>Kitasatosporales</taxon>
        <taxon>Streptomycetaceae</taxon>
        <taxon>Streptomyces</taxon>
    </lineage>
</organism>
<dbReference type="AlphaFoldDB" id="A0A3S9ZNX2"/>
<dbReference type="OrthoDB" id="1178869at2"/>
<reference evidence="3 5" key="1">
    <citation type="submission" date="2018-04" db="EMBL/GenBank/DDBJ databases">
        <title>Complete genome sequences of Streptomyces griseoviridis K61 and characterization of antagonistic properties of biological control agents.</title>
        <authorList>
            <person name="Mariita R.M."/>
            <person name="Sello J.K."/>
        </authorList>
    </citation>
    <scope>NUCLEOTIDE SEQUENCE [LARGE SCALE GENOMIC DNA]</scope>
    <source>
        <strain evidence="3 5">K61</strain>
    </source>
</reference>
<evidence type="ECO:0000313" key="4">
    <source>
        <dbReference type="Proteomes" id="UP000271291"/>
    </source>
</evidence>
<evidence type="ECO:0000313" key="5">
    <source>
        <dbReference type="Proteomes" id="UP000501753"/>
    </source>
</evidence>
<dbReference type="Proteomes" id="UP000271291">
    <property type="component" value="Chromosome"/>
</dbReference>
<evidence type="ECO:0000259" key="1">
    <source>
        <dbReference type="Pfam" id="PF12773"/>
    </source>
</evidence>
<dbReference type="InterPro" id="IPR025874">
    <property type="entry name" value="DZR"/>
</dbReference>
<dbReference type="RefSeq" id="WP_127182149.1">
    <property type="nucleotide sequence ID" value="NZ_CP029078.1"/>
</dbReference>
<proteinExistence type="predicted"/>
<dbReference type="Pfam" id="PF12773">
    <property type="entry name" value="DZR"/>
    <property type="match status" value="1"/>
</dbReference>
<dbReference type="EMBL" id="CP029078">
    <property type="protein sequence ID" value="QCN83776.1"/>
    <property type="molecule type" value="Genomic_DNA"/>
</dbReference>
<evidence type="ECO:0000313" key="2">
    <source>
        <dbReference type="EMBL" id="AZS89379.1"/>
    </source>
</evidence>
<protein>
    <submittedName>
        <fullName evidence="2">Zinc ribbon domain-containing protein</fullName>
    </submittedName>
</protein>